<evidence type="ECO:0000256" key="4">
    <source>
        <dbReference type="ARBA" id="ARBA00022568"/>
    </source>
</evidence>
<evidence type="ECO:0000256" key="11">
    <source>
        <dbReference type="SAM" id="MobiDB-lite"/>
    </source>
</evidence>
<gene>
    <name evidence="13" type="ORF">G7Y89_g12636</name>
</gene>
<comment type="subcellular location">
    <subcellularLocation>
        <location evidence="1">Endomembrane system</location>
        <topology evidence="1">Multi-pass membrane protein</topology>
    </subcellularLocation>
    <subcellularLocation>
        <location evidence="10">Vacuole membrane</location>
    </subcellularLocation>
</comment>
<dbReference type="GO" id="GO:0006874">
    <property type="term" value="P:intracellular calcium ion homeostasis"/>
    <property type="evidence" value="ECO:0007669"/>
    <property type="project" value="TreeGrafter"/>
</dbReference>
<keyword evidence="4 10" id="KW-0109">Calcium transport</keyword>
<protein>
    <recommendedName>
        <fullName evidence="10">Vacuolar calcium ion transporter</fullName>
    </recommendedName>
</protein>
<evidence type="ECO:0000256" key="6">
    <source>
        <dbReference type="ARBA" id="ARBA00022837"/>
    </source>
</evidence>
<reference evidence="13 14" key="1">
    <citation type="submission" date="2020-03" db="EMBL/GenBank/DDBJ databases">
        <title>Draft Genome Sequence of Cudoniella acicularis.</title>
        <authorList>
            <person name="Buettner E."/>
            <person name="Kellner H."/>
        </authorList>
    </citation>
    <scope>NUCLEOTIDE SEQUENCE [LARGE SCALE GENOMIC DNA]</scope>
    <source>
        <strain evidence="13 14">DSM 108380</strain>
    </source>
</reference>
<comment type="similarity">
    <text evidence="2 10">Belongs to the Ca(2+):cation antiporter (CaCA) (TC 2.A.19) family.</text>
</comment>
<feature type="transmembrane region" description="Helical" evidence="10">
    <location>
        <begin position="355"/>
        <end position="378"/>
    </location>
</feature>
<evidence type="ECO:0000256" key="3">
    <source>
        <dbReference type="ARBA" id="ARBA00022448"/>
    </source>
</evidence>
<evidence type="ECO:0000256" key="1">
    <source>
        <dbReference type="ARBA" id="ARBA00004127"/>
    </source>
</evidence>
<feature type="domain" description="Sodium/calcium exchanger membrane region" evidence="12">
    <location>
        <begin position="104"/>
        <end position="262"/>
    </location>
</feature>
<dbReference type="Proteomes" id="UP000566819">
    <property type="component" value="Unassembled WGS sequence"/>
</dbReference>
<dbReference type="GO" id="GO:0000329">
    <property type="term" value="C:fungal-type vacuole membrane"/>
    <property type="evidence" value="ECO:0007669"/>
    <property type="project" value="TreeGrafter"/>
</dbReference>
<feature type="transmembrane region" description="Helical" evidence="10">
    <location>
        <begin position="103"/>
        <end position="123"/>
    </location>
</feature>
<dbReference type="GO" id="GO:0012505">
    <property type="term" value="C:endomembrane system"/>
    <property type="evidence" value="ECO:0007669"/>
    <property type="project" value="UniProtKB-SubCell"/>
</dbReference>
<comment type="caution">
    <text evidence="10">Lacks conserved residue(s) required for the propagation of feature annotation.</text>
</comment>
<dbReference type="PANTHER" id="PTHR31503:SF22">
    <property type="entry name" value="VACUOLAR CALCIUM ION TRANSPORTER"/>
    <property type="match status" value="1"/>
</dbReference>
<dbReference type="NCBIfam" id="TIGR00846">
    <property type="entry name" value="caca2"/>
    <property type="match status" value="1"/>
</dbReference>
<accession>A0A8H4VWS4</accession>
<feature type="region of interest" description="Disordered" evidence="11">
    <location>
        <begin position="1"/>
        <end position="29"/>
    </location>
</feature>
<name>A0A8H4VWS4_9HELO</name>
<evidence type="ECO:0000256" key="2">
    <source>
        <dbReference type="ARBA" id="ARBA00008170"/>
    </source>
</evidence>
<dbReference type="EMBL" id="JAAMPI010001356">
    <property type="protein sequence ID" value="KAF4625528.1"/>
    <property type="molecule type" value="Genomic_DNA"/>
</dbReference>
<evidence type="ECO:0000259" key="12">
    <source>
        <dbReference type="Pfam" id="PF01699"/>
    </source>
</evidence>
<sequence length="438" mass="47474">MVLAQAPAPPASHGSDGDHNHAHAHSDTERLLGGNSGEWGVSGGNGLHSEVSEGAQSPPYPLWFRVLRYIYRISKATILCSPANFFLGVVPLAIVAAEFEWSPVAIFLLNFLAILPLAELLSWSTEQLAGSVGQTLGGLLNATFGNAVEMIVGITALRQEKFSIVQSSMIGSILSSILLILGSCFFTAGYKEKEVKFNVDLIGIMSSLMIVSAASLIIPSASYFADLSAKVLQSSDDYILKLSHIAAIILFTFYIVYLIFQLRTHAFIFSDPDAEEPEDPELDPWSASLVLIGATVGVSVCSDYLIDSVDGFVDQLGVSKTFIGMILVPIVGNAGEFVATIHQARKNKMNFAIKLIVESTLQIALFVTPFLVIVGWIIGKPMSLRFDTFQTTVLSMAVIVVNCLIRDGRSNYFEGFLLVSTYFIIAIAFYVHPDVTES</sequence>
<feature type="transmembrane region" description="Helical" evidence="10">
    <location>
        <begin position="76"/>
        <end position="97"/>
    </location>
</feature>
<feature type="transmembrane region" description="Helical" evidence="10">
    <location>
        <begin position="384"/>
        <end position="405"/>
    </location>
</feature>
<keyword evidence="5 10" id="KW-0812">Transmembrane</keyword>
<feature type="compositionally biased region" description="Basic and acidic residues" evidence="11">
    <location>
        <begin position="15"/>
        <end position="29"/>
    </location>
</feature>
<evidence type="ECO:0000256" key="9">
    <source>
        <dbReference type="ARBA" id="ARBA00023136"/>
    </source>
</evidence>
<keyword evidence="10" id="KW-0050">Antiport</keyword>
<organism evidence="13 14">
    <name type="scientific">Cudoniella acicularis</name>
    <dbReference type="NCBI Taxonomy" id="354080"/>
    <lineage>
        <taxon>Eukaryota</taxon>
        <taxon>Fungi</taxon>
        <taxon>Dikarya</taxon>
        <taxon>Ascomycota</taxon>
        <taxon>Pezizomycotina</taxon>
        <taxon>Leotiomycetes</taxon>
        <taxon>Helotiales</taxon>
        <taxon>Tricladiaceae</taxon>
        <taxon>Cudoniella</taxon>
    </lineage>
</organism>
<keyword evidence="8 10" id="KW-0406">Ion transport</keyword>
<evidence type="ECO:0000313" key="13">
    <source>
        <dbReference type="EMBL" id="KAF4625528.1"/>
    </source>
</evidence>
<dbReference type="AlphaFoldDB" id="A0A8H4VWS4"/>
<keyword evidence="14" id="KW-1185">Reference proteome</keyword>
<dbReference type="Gene3D" id="1.20.1420.30">
    <property type="entry name" value="NCX, central ion-binding region"/>
    <property type="match status" value="1"/>
</dbReference>
<keyword evidence="7 10" id="KW-1133">Transmembrane helix</keyword>
<dbReference type="InterPro" id="IPR004837">
    <property type="entry name" value="NaCa_Exmemb"/>
</dbReference>
<keyword evidence="9 10" id="KW-0472">Membrane</keyword>
<evidence type="ECO:0000256" key="7">
    <source>
        <dbReference type="ARBA" id="ARBA00022989"/>
    </source>
</evidence>
<dbReference type="GO" id="GO:0015369">
    <property type="term" value="F:calcium:proton antiporter activity"/>
    <property type="evidence" value="ECO:0007669"/>
    <property type="project" value="UniProtKB-UniRule"/>
</dbReference>
<comment type="function">
    <text evidence="10">Has a role in promoting intracellular calcium ion sequestration via the exchange of calcium ions for hydrogen ions across the vacuolar membrane. Involved also in manganese ion homeostasis via its uptake into the vacuole.</text>
</comment>
<keyword evidence="3 10" id="KW-0813">Transport</keyword>
<dbReference type="Pfam" id="PF01699">
    <property type="entry name" value="Na_Ca_ex"/>
    <property type="match status" value="2"/>
</dbReference>
<feature type="transmembrane region" description="Helical" evidence="10">
    <location>
        <begin position="169"/>
        <end position="190"/>
    </location>
</feature>
<dbReference type="NCBIfam" id="TIGR00378">
    <property type="entry name" value="cax"/>
    <property type="match status" value="1"/>
</dbReference>
<dbReference type="PANTHER" id="PTHR31503">
    <property type="entry name" value="VACUOLAR CALCIUM ION TRANSPORTER"/>
    <property type="match status" value="1"/>
</dbReference>
<proteinExistence type="inferred from homology"/>
<dbReference type="InterPro" id="IPR044880">
    <property type="entry name" value="NCX_ion-bd_dom_sf"/>
</dbReference>
<evidence type="ECO:0000256" key="10">
    <source>
        <dbReference type="RuleBase" id="RU365028"/>
    </source>
</evidence>
<comment type="caution">
    <text evidence="13">The sequence shown here is derived from an EMBL/GenBank/DDBJ whole genome shotgun (WGS) entry which is preliminary data.</text>
</comment>
<feature type="transmembrane region" description="Helical" evidence="10">
    <location>
        <begin position="412"/>
        <end position="431"/>
    </location>
</feature>
<feature type="transmembrane region" description="Helical" evidence="10">
    <location>
        <begin position="238"/>
        <end position="260"/>
    </location>
</feature>
<feature type="transmembrane region" description="Helical" evidence="10">
    <location>
        <begin position="135"/>
        <end position="157"/>
    </location>
</feature>
<feature type="transmembrane region" description="Helical" evidence="10">
    <location>
        <begin position="197"/>
        <end position="218"/>
    </location>
</feature>
<keyword evidence="10" id="KW-0926">Vacuole</keyword>
<dbReference type="OrthoDB" id="1699231at2759"/>
<dbReference type="InterPro" id="IPR004798">
    <property type="entry name" value="CAX-like"/>
</dbReference>
<evidence type="ECO:0000256" key="8">
    <source>
        <dbReference type="ARBA" id="ARBA00023065"/>
    </source>
</evidence>
<keyword evidence="6 10" id="KW-0106">Calcium</keyword>
<feature type="domain" description="Sodium/calcium exchanger membrane region" evidence="12">
    <location>
        <begin position="289"/>
        <end position="430"/>
    </location>
</feature>
<evidence type="ECO:0000313" key="14">
    <source>
        <dbReference type="Proteomes" id="UP000566819"/>
    </source>
</evidence>
<dbReference type="InterPro" id="IPR004713">
    <property type="entry name" value="CaH_exchang"/>
</dbReference>
<evidence type="ECO:0000256" key="5">
    <source>
        <dbReference type="ARBA" id="ARBA00022692"/>
    </source>
</evidence>